<dbReference type="InterPro" id="IPR052754">
    <property type="entry name" value="NTPase_KAP_P-loop"/>
</dbReference>
<dbReference type="EMBL" id="VSSQ01016500">
    <property type="protein sequence ID" value="MPM57900.1"/>
    <property type="molecule type" value="Genomic_DNA"/>
</dbReference>
<gene>
    <name evidence="2" type="ORF">SDC9_104729</name>
</gene>
<protein>
    <recommendedName>
        <fullName evidence="1">KAP NTPase domain-containing protein</fullName>
    </recommendedName>
</protein>
<comment type="caution">
    <text evidence="2">The sequence shown here is derived from an EMBL/GenBank/DDBJ whole genome shotgun (WGS) entry which is preliminary data.</text>
</comment>
<dbReference type="Pfam" id="PF07693">
    <property type="entry name" value="KAP_NTPase"/>
    <property type="match status" value="1"/>
</dbReference>
<reference evidence="2" key="1">
    <citation type="submission" date="2019-08" db="EMBL/GenBank/DDBJ databases">
        <authorList>
            <person name="Kucharzyk K."/>
            <person name="Murdoch R.W."/>
            <person name="Higgins S."/>
            <person name="Loffler F."/>
        </authorList>
    </citation>
    <scope>NUCLEOTIDE SEQUENCE</scope>
</reference>
<accession>A0A645AXL0</accession>
<evidence type="ECO:0000259" key="1">
    <source>
        <dbReference type="Pfam" id="PF07693"/>
    </source>
</evidence>
<dbReference type="PANTHER" id="PTHR22674">
    <property type="entry name" value="NTPASE, KAP FAMILY P-LOOP DOMAIN-CONTAINING 1"/>
    <property type="match status" value="1"/>
</dbReference>
<sequence>MGSIAKGGFAPTQENLTALEDAYSNLGPHLSGLFNEKENKSIPKEISQLREQFAEILVDLKTKLVIIVDDLDRCLPSTSISTLEAIRLLLFMPNTAFIIAADEQMIKNAVKLHFGVEEMSSDLITSYFDKLIQIPVHVPRLGTNEIKAYLILLLAENRMKDGSLDKDTYQQAKATLLAALKQAWHKEITLGVMQEAFRDKAQSLQLEIEIADQLAWILVNSDKIRGNPRLIKRFLNDLMIRRNIAKAQNISVSFDEQVKIQLFERCSSSKAYEFLLNSISEINGKVNFLKELEVSIQDGKEQIKYPDQSWDDSFVRGWLELKPHLGDTDLRPLVYLCRDRSLSMHNQDELSPEGQKIYEILNFITKFDTVLVDRIKKLGELEATRLFVRMKRSVRSKQWDLKIVNAILHIPRAFPNIGEQFCSLLREMPADKRIAPMIPQLVRDTWSSSLLTEWVKDEDTPKSTKNAIETHSRGGK</sequence>
<dbReference type="AlphaFoldDB" id="A0A645AXL0"/>
<dbReference type="PANTHER" id="PTHR22674:SF6">
    <property type="entry name" value="NTPASE KAP FAMILY P-LOOP DOMAIN-CONTAINING PROTEIN 1"/>
    <property type="match status" value="1"/>
</dbReference>
<evidence type="ECO:0000313" key="2">
    <source>
        <dbReference type="EMBL" id="MPM57900.1"/>
    </source>
</evidence>
<feature type="domain" description="KAP NTPase" evidence="1">
    <location>
        <begin position="40"/>
        <end position="244"/>
    </location>
</feature>
<name>A0A645AXL0_9ZZZZ</name>
<proteinExistence type="predicted"/>
<dbReference type="InterPro" id="IPR011646">
    <property type="entry name" value="KAP_P-loop"/>
</dbReference>
<organism evidence="2">
    <name type="scientific">bioreactor metagenome</name>
    <dbReference type="NCBI Taxonomy" id="1076179"/>
    <lineage>
        <taxon>unclassified sequences</taxon>
        <taxon>metagenomes</taxon>
        <taxon>ecological metagenomes</taxon>
    </lineage>
</organism>